<dbReference type="NCBIfam" id="TIGR01007">
    <property type="entry name" value="eps_fam"/>
    <property type="match status" value="1"/>
</dbReference>
<comment type="subcellular location">
    <subcellularLocation>
        <location evidence="1">Cell membrane</location>
        <topology evidence="1">Multi-pass membrane protein</topology>
    </subcellularLocation>
</comment>
<feature type="domain" description="Polysaccharide chain length determinant N-terminal" evidence="9">
    <location>
        <begin position="36"/>
        <end position="113"/>
    </location>
</feature>
<evidence type="ECO:0000256" key="7">
    <source>
        <dbReference type="ARBA" id="ARBA00023136"/>
    </source>
</evidence>
<keyword evidence="5" id="KW-0067">ATP-binding</keyword>
<dbReference type="Pfam" id="PF02706">
    <property type="entry name" value="Wzz"/>
    <property type="match status" value="1"/>
</dbReference>
<gene>
    <name evidence="11" type="ORF">B0I27_102353</name>
</gene>
<accession>A0A2T0U9J1</accession>
<feature type="domain" description="Tyrosine-protein kinase G-rich" evidence="10">
    <location>
        <begin position="439"/>
        <end position="513"/>
    </location>
</feature>
<comment type="caution">
    <text evidence="11">The sequence shown here is derived from an EMBL/GenBank/DDBJ whole genome shotgun (WGS) entry which is preliminary data.</text>
</comment>
<protein>
    <submittedName>
        <fullName evidence="11">Capsular exopolysaccharide synthesis family protein</fullName>
    </submittedName>
</protein>
<evidence type="ECO:0000256" key="4">
    <source>
        <dbReference type="ARBA" id="ARBA00022741"/>
    </source>
</evidence>
<feature type="transmembrane region" description="Helical" evidence="8">
    <location>
        <begin position="31"/>
        <end position="52"/>
    </location>
</feature>
<evidence type="ECO:0000313" key="12">
    <source>
        <dbReference type="Proteomes" id="UP000238034"/>
    </source>
</evidence>
<name>A0A2T0U9J1_9SPHI</name>
<evidence type="ECO:0000256" key="1">
    <source>
        <dbReference type="ARBA" id="ARBA00004651"/>
    </source>
</evidence>
<proteinExistence type="predicted"/>
<evidence type="ECO:0000256" key="6">
    <source>
        <dbReference type="ARBA" id="ARBA00022989"/>
    </source>
</evidence>
<evidence type="ECO:0000256" key="3">
    <source>
        <dbReference type="ARBA" id="ARBA00022692"/>
    </source>
</evidence>
<dbReference type="InterPro" id="IPR005702">
    <property type="entry name" value="Wzc-like_C"/>
</dbReference>
<evidence type="ECO:0000256" key="5">
    <source>
        <dbReference type="ARBA" id="ARBA00022840"/>
    </source>
</evidence>
<keyword evidence="6 8" id="KW-1133">Transmembrane helix</keyword>
<dbReference type="EMBL" id="PVTH01000002">
    <property type="protein sequence ID" value="PRY54584.1"/>
    <property type="molecule type" value="Genomic_DNA"/>
</dbReference>
<dbReference type="Gene3D" id="3.40.50.300">
    <property type="entry name" value="P-loop containing nucleotide triphosphate hydrolases"/>
    <property type="match status" value="1"/>
</dbReference>
<dbReference type="GO" id="GO:0005886">
    <property type="term" value="C:plasma membrane"/>
    <property type="evidence" value="ECO:0007669"/>
    <property type="project" value="UniProtKB-SubCell"/>
</dbReference>
<evidence type="ECO:0000259" key="9">
    <source>
        <dbReference type="Pfam" id="PF02706"/>
    </source>
</evidence>
<dbReference type="CDD" id="cd05387">
    <property type="entry name" value="BY-kinase"/>
    <property type="match status" value="1"/>
</dbReference>
<dbReference type="SUPFAM" id="SSF52540">
    <property type="entry name" value="P-loop containing nucleoside triphosphate hydrolases"/>
    <property type="match status" value="1"/>
</dbReference>
<dbReference type="InterPro" id="IPR032807">
    <property type="entry name" value="GNVR"/>
</dbReference>
<dbReference type="PANTHER" id="PTHR32309">
    <property type="entry name" value="TYROSINE-PROTEIN KINASE"/>
    <property type="match status" value="1"/>
</dbReference>
<dbReference type="GO" id="GO:0005524">
    <property type="term" value="F:ATP binding"/>
    <property type="evidence" value="ECO:0007669"/>
    <property type="project" value="UniProtKB-KW"/>
</dbReference>
<organism evidence="11 12">
    <name type="scientific">Arcticibacter pallidicorallinus</name>
    <dbReference type="NCBI Taxonomy" id="1259464"/>
    <lineage>
        <taxon>Bacteria</taxon>
        <taxon>Pseudomonadati</taxon>
        <taxon>Bacteroidota</taxon>
        <taxon>Sphingobacteriia</taxon>
        <taxon>Sphingobacteriales</taxon>
        <taxon>Sphingobacteriaceae</taxon>
        <taxon>Arcticibacter</taxon>
    </lineage>
</organism>
<dbReference type="PANTHER" id="PTHR32309:SF13">
    <property type="entry name" value="FERRIC ENTEROBACTIN TRANSPORT PROTEIN FEPE"/>
    <property type="match status" value="1"/>
</dbReference>
<dbReference type="Proteomes" id="UP000238034">
    <property type="component" value="Unassembled WGS sequence"/>
</dbReference>
<dbReference type="InterPro" id="IPR050445">
    <property type="entry name" value="Bact_polysacc_biosynth/exp"/>
</dbReference>
<dbReference type="RefSeq" id="WP_106291899.1">
    <property type="nucleotide sequence ID" value="NZ_PVTH01000002.1"/>
</dbReference>
<keyword evidence="4" id="KW-0547">Nucleotide-binding</keyword>
<keyword evidence="7 8" id="KW-0472">Membrane</keyword>
<keyword evidence="12" id="KW-1185">Reference proteome</keyword>
<dbReference type="InterPro" id="IPR027417">
    <property type="entry name" value="P-loop_NTPase"/>
</dbReference>
<sequence length="790" mass="89544">MNTENTPLTRFIEKDEENGSSNFGETLSRYLYYWPLFLVCIISSLAVAYVYLHYAKPEYIVKAKLLIKAEKSSTNSESSLNEIIKPYQTGKSVEDEIEILKSRSVIQQVVKDLELWAHYEEKGSIISEDLYGQSPLRFRIIKKDQDFESKDFLITILDAETFSLEDADGNVKQFRFSDRLRNNFGSWKLEKTANFDNFIGKSINIKVKDPELATDQLLGRIEATEVNKNASVVELSIQENVLKRGKDILNQLIVQYNIASEREKERVAGTALKFIDERLSSLTGELNSVEKDVEGFRSSRGLTDISSESKVYLDNVRVNDAHLNEVDVQLNVIRGIERYVNSPDNTSTSAPSTIGIDDPALTSWVSKLIDLQLQYQQLMGTLPEKNPAFDPIRQQISSTKNAIKQNIGNIKNSLVSTRRQLESFNSNFQGSIRNLPSDERQLVSIKRQQSIKENLYLYLLQKREEAALSHASTLAFSQTVDSAYLDTYKKPLTYSLALFIGILLPATILFGRQLFNNKIQSTEQIERTGVPVTAELVYEYSKSPIVVHNKSRFAIGEQFRSLRTNLLYLHEKKKSGRVTLVTSSIAGEGKSFVASNLGVALAASGRRTIILELDLRKPKIASNFNISKEGLGLSDFLYGRASVDQITKTSALHPNLSIIGTGALPENPSELLEHIEIDDLIQLLRSEYDDIILDTPPIFLVTDAMIISRVADASLYVVRQNFSYRKHLGFIKKIFREHKLPKMQVVFNAIQKRGEYKYGYEYYTAINTQKKHSLHSFVREVSNRLLLSNS</sequence>
<dbReference type="OrthoDB" id="9794577at2"/>
<evidence type="ECO:0000256" key="2">
    <source>
        <dbReference type="ARBA" id="ARBA00022475"/>
    </source>
</evidence>
<dbReference type="Pfam" id="PF13807">
    <property type="entry name" value="GNVR"/>
    <property type="match status" value="1"/>
</dbReference>
<evidence type="ECO:0000313" key="11">
    <source>
        <dbReference type="EMBL" id="PRY54584.1"/>
    </source>
</evidence>
<evidence type="ECO:0000256" key="8">
    <source>
        <dbReference type="SAM" id="Phobius"/>
    </source>
</evidence>
<keyword evidence="2" id="KW-1003">Cell membrane</keyword>
<reference evidence="11 12" key="1">
    <citation type="submission" date="2018-03" db="EMBL/GenBank/DDBJ databases">
        <title>Genomic Encyclopedia of Type Strains, Phase III (KMG-III): the genomes of soil and plant-associated and newly described type strains.</title>
        <authorList>
            <person name="Whitman W."/>
        </authorList>
    </citation>
    <scope>NUCLEOTIDE SEQUENCE [LARGE SCALE GENOMIC DNA]</scope>
    <source>
        <strain evidence="11 12">CGMCC 1.9313</strain>
    </source>
</reference>
<dbReference type="AlphaFoldDB" id="A0A2T0U9J1"/>
<dbReference type="GO" id="GO:0004713">
    <property type="term" value="F:protein tyrosine kinase activity"/>
    <property type="evidence" value="ECO:0007669"/>
    <property type="project" value="TreeGrafter"/>
</dbReference>
<evidence type="ECO:0000259" key="10">
    <source>
        <dbReference type="Pfam" id="PF13807"/>
    </source>
</evidence>
<keyword evidence="3 8" id="KW-0812">Transmembrane</keyword>
<dbReference type="InterPro" id="IPR003856">
    <property type="entry name" value="LPS_length_determ_N"/>
</dbReference>